<dbReference type="SUPFAM" id="SSF88723">
    <property type="entry name" value="PIN domain-like"/>
    <property type="match status" value="1"/>
</dbReference>
<sequence length="147" mass="17342">MIIVDTGFWVALFNNKDQYHLIAQQTLAQYSSQPLITTWCVLTESCHLLLQRSPNLYTGVEKQIKLMNVFERHPQKFLLFHLENTHLERIQDLMKQYQSLPMDLADASLVILAEELGNGRILSIDNRDFNTYRWKNKKPFINLFPNF</sequence>
<organism evidence="2 3">
    <name type="scientific">Microcystis aeruginosa NIES-298</name>
    <dbReference type="NCBI Taxonomy" id="449468"/>
    <lineage>
        <taxon>Bacteria</taxon>
        <taxon>Bacillati</taxon>
        <taxon>Cyanobacteriota</taxon>
        <taxon>Cyanophyceae</taxon>
        <taxon>Oscillatoriophycideae</taxon>
        <taxon>Chroococcales</taxon>
        <taxon>Microcystaceae</taxon>
        <taxon>Microcystis</taxon>
    </lineage>
</organism>
<evidence type="ECO:0000313" key="3">
    <source>
        <dbReference type="Proteomes" id="UP000236321"/>
    </source>
</evidence>
<feature type="domain" description="PIN" evidence="1">
    <location>
        <begin position="2"/>
        <end position="130"/>
    </location>
</feature>
<accession>A0A2H6BQY0</accession>
<dbReference type="AlphaFoldDB" id="A0A2H6BQY0"/>
<dbReference type="InterPro" id="IPR029060">
    <property type="entry name" value="PIN-like_dom_sf"/>
</dbReference>
<evidence type="ECO:0000313" key="2">
    <source>
        <dbReference type="EMBL" id="GBD52595.1"/>
    </source>
</evidence>
<dbReference type="Gene3D" id="3.40.50.1010">
    <property type="entry name" value="5'-nuclease"/>
    <property type="match status" value="1"/>
</dbReference>
<dbReference type="InterPro" id="IPR002716">
    <property type="entry name" value="PIN_dom"/>
</dbReference>
<dbReference type="EMBL" id="BEYQ01000005">
    <property type="protein sequence ID" value="GBD52595.1"/>
    <property type="molecule type" value="Genomic_DNA"/>
</dbReference>
<protein>
    <recommendedName>
        <fullName evidence="1">PIN domain-containing protein</fullName>
    </recommendedName>
</protein>
<name>A0A2H6BQY0_MICAE</name>
<gene>
    <name evidence="2" type="ORF">BGM30_16880</name>
</gene>
<proteinExistence type="predicted"/>
<reference evidence="3" key="1">
    <citation type="submission" date="2017-12" db="EMBL/GenBank/DDBJ databases">
        <title>Improved Draft Genome Sequence of Microcystis aeruginosa NIES-298, a Microcystin-Producing Cyanobacterium from Lake Kasumigaura, Japan.</title>
        <authorList>
            <person name="Yamaguchi H."/>
            <person name="Suzuki S."/>
            <person name="Kawachi M."/>
        </authorList>
    </citation>
    <scope>NUCLEOTIDE SEQUENCE [LARGE SCALE GENOMIC DNA]</scope>
    <source>
        <strain evidence="3">NIES-298</strain>
    </source>
</reference>
<dbReference type="RefSeq" id="WP_002761104.1">
    <property type="nucleotide sequence ID" value="NZ_BEIU01000007.1"/>
</dbReference>
<dbReference type="Pfam" id="PF01850">
    <property type="entry name" value="PIN"/>
    <property type="match status" value="1"/>
</dbReference>
<comment type="caution">
    <text evidence="2">The sequence shown here is derived from an EMBL/GenBank/DDBJ whole genome shotgun (WGS) entry which is preliminary data.</text>
</comment>
<dbReference type="Proteomes" id="UP000236321">
    <property type="component" value="Unassembled WGS sequence"/>
</dbReference>
<evidence type="ECO:0000259" key="1">
    <source>
        <dbReference type="Pfam" id="PF01850"/>
    </source>
</evidence>